<feature type="region of interest" description="Disordered" evidence="1">
    <location>
        <begin position="1"/>
        <end position="71"/>
    </location>
</feature>
<feature type="region of interest" description="Disordered" evidence="1">
    <location>
        <begin position="206"/>
        <end position="263"/>
    </location>
</feature>
<organism evidence="2 3">
    <name type="scientific">Lentinula raphanica</name>
    <dbReference type="NCBI Taxonomy" id="153919"/>
    <lineage>
        <taxon>Eukaryota</taxon>
        <taxon>Fungi</taxon>
        <taxon>Dikarya</taxon>
        <taxon>Basidiomycota</taxon>
        <taxon>Agaricomycotina</taxon>
        <taxon>Agaricomycetes</taxon>
        <taxon>Agaricomycetidae</taxon>
        <taxon>Agaricales</taxon>
        <taxon>Marasmiineae</taxon>
        <taxon>Omphalotaceae</taxon>
        <taxon>Lentinula</taxon>
    </lineage>
</organism>
<proteinExistence type="predicted"/>
<accession>A0AA38P7H3</accession>
<evidence type="ECO:0000313" key="3">
    <source>
        <dbReference type="Proteomes" id="UP001163846"/>
    </source>
</evidence>
<protein>
    <submittedName>
        <fullName evidence="2">HCNGP-domain-containing protein</fullName>
    </submittedName>
</protein>
<evidence type="ECO:0000256" key="1">
    <source>
        <dbReference type="SAM" id="MobiDB-lite"/>
    </source>
</evidence>
<dbReference type="EMBL" id="MU806236">
    <property type="protein sequence ID" value="KAJ3837581.1"/>
    <property type="molecule type" value="Genomic_DNA"/>
</dbReference>
<comment type="caution">
    <text evidence="2">The sequence shown here is derived from an EMBL/GenBank/DDBJ whole genome shotgun (WGS) entry which is preliminary data.</text>
</comment>
<dbReference type="AlphaFoldDB" id="A0AA38P7H3"/>
<feature type="compositionally biased region" description="Basic and acidic residues" evidence="1">
    <location>
        <begin position="26"/>
        <end position="38"/>
    </location>
</feature>
<dbReference type="Pfam" id="PF07818">
    <property type="entry name" value="HCNGP"/>
    <property type="match status" value="1"/>
</dbReference>
<feature type="compositionally biased region" description="Basic and acidic residues" evidence="1">
    <location>
        <begin position="221"/>
        <end position="233"/>
    </location>
</feature>
<dbReference type="Proteomes" id="UP001163846">
    <property type="component" value="Unassembled WGS sequence"/>
</dbReference>
<evidence type="ECO:0000313" key="2">
    <source>
        <dbReference type="EMBL" id="KAJ3837581.1"/>
    </source>
</evidence>
<sequence>MHSGLVAYDGDSDSGEEFASQPDAKPNIKSDGGVESRLQHKKSQIIIKRPKSSQRPKGHVNIEPSQSTATTSVIPIDNSTSTVIQTTSKPNTETDDVHLSRVRSLLRPPQIPGVADWGIPPEVENNCDSELEAKLKQFHHLKSPPTSKHFNDTLMSNRSFRNPHLYAQLVEFVDIDERTTNFPKEIWDPEALKDGEWDAEKIARYQKVRSEQQSQQSKTRTHIDFASGKDNRSHSHMHVSSSGGVPSGGRKHNKGLGAPSRWG</sequence>
<dbReference type="GO" id="GO:0006355">
    <property type="term" value="P:regulation of DNA-templated transcription"/>
    <property type="evidence" value="ECO:0007669"/>
    <property type="project" value="InterPro"/>
</dbReference>
<dbReference type="PANTHER" id="PTHR13464">
    <property type="entry name" value="TRANSCRIPTIONAL REGULATOR PROTEIN HCNGP"/>
    <property type="match status" value="1"/>
</dbReference>
<dbReference type="GO" id="GO:0005634">
    <property type="term" value="C:nucleus"/>
    <property type="evidence" value="ECO:0007669"/>
    <property type="project" value="TreeGrafter"/>
</dbReference>
<reference evidence="2" key="1">
    <citation type="submission" date="2022-08" db="EMBL/GenBank/DDBJ databases">
        <authorList>
            <consortium name="DOE Joint Genome Institute"/>
            <person name="Min B."/>
            <person name="Riley R."/>
            <person name="Sierra-Patev S."/>
            <person name="Naranjo-Ortiz M."/>
            <person name="Looney B."/>
            <person name="Konkel Z."/>
            <person name="Slot J.C."/>
            <person name="Sakamoto Y."/>
            <person name="Steenwyk J.L."/>
            <person name="Rokas A."/>
            <person name="Carro J."/>
            <person name="Camarero S."/>
            <person name="Ferreira P."/>
            <person name="Molpeceres G."/>
            <person name="Ruiz-Duenas F.J."/>
            <person name="Serrano A."/>
            <person name="Henrissat B."/>
            <person name="Drula E."/>
            <person name="Hughes K.W."/>
            <person name="Mata J.L."/>
            <person name="Ishikawa N.K."/>
            <person name="Vargas-Isla R."/>
            <person name="Ushijima S."/>
            <person name="Smith C.A."/>
            <person name="Ahrendt S."/>
            <person name="Andreopoulos W."/>
            <person name="He G."/>
            <person name="Labutti K."/>
            <person name="Lipzen A."/>
            <person name="Ng V."/>
            <person name="Sandor L."/>
            <person name="Barry K."/>
            <person name="Martinez A.T."/>
            <person name="Xiao Y."/>
            <person name="Gibbons J.G."/>
            <person name="Terashima K."/>
            <person name="Hibbett D.S."/>
            <person name="Grigoriev I.V."/>
        </authorList>
    </citation>
    <scope>NUCLEOTIDE SEQUENCE</scope>
    <source>
        <strain evidence="2">TFB9207</strain>
    </source>
</reference>
<name>A0AA38P7H3_9AGAR</name>
<dbReference type="PANTHER" id="PTHR13464:SF0">
    <property type="entry name" value="SAP30-BINDING PROTEIN"/>
    <property type="match status" value="1"/>
</dbReference>
<dbReference type="InterPro" id="IPR012479">
    <property type="entry name" value="SAP30BP"/>
</dbReference>
<gene>
    <name evidence="2" type="ORF">F5878DRAFT_621989</name>
</gene>
<feature type="compositionally biased region" description="Basic residues" evidence="1">
    <location>
        <begin position="39"/>
        <end position="58"/>
    </location>
</feature>
<keyword evidence="3" id="KW-1185">Reference proteome</keyword>